<gene>
    <name evidence="2" type="ORF">WAE58_24535</name>
</gene>
<reference evidence="2 3" key="1">
    <citation type="submission" date="2024-03" db="EMBL/GenBank/DDBJ databases">
        <title>Sequence of Lycoming College Course Isolates.</title>
        <authorList>
            <person name="Plotts O."/>
            <person name="Newman J."/>
        </authorList>
    </citation>
    <scope>NUCLEOTIDE SEQUENCE [LARGE SCALE GENOMIC DNA]</scope>
    <source>
        <strain evidence="2 3">CJB-3</strain>
    </source>
</reference>
<keyword evidence="1" id="KW-0732">Signal</keyword>
<dbReference type="Proteomes" id="UP001378956">
    <property type="component" value="Unassembled WGS sequence"/>
</dbReference>
<dbReference type="RefSeq" id="WP_337718006.1">
    <property type="nucleotide sequence ID" value="NZ_JBBEUB010000014.1"/>
</dbReference>
<proteinExistence type="predicted"/>
<protein>
    <recommendedName>
        <fullName evidence="4">Outer membrane protein with beta-barrel domain</fullName>
    </recommendedName>
</protein>
<feature type="chain" id="PRO_5046787862" description="Outer membrane protein with beta-barrel domain" evidence="1">
    <location>
        <begin position="20"/>
        <end position="230"/>
    </location>
</feature>
<keyword evidence="3" id="KW-1185">Reference proteome</keyword>
<organism evidence="2 3">
    <name type="scientific">Pedobacter panaciterrae</name>
    <dbReference type="NCBI Taxonomy" id="363849"/>
    <lineage>
        <taxon>Bacteria</taxon>
        <taxon>Pseudomonadati</taxon>
        <taxon>Bacteroidota</taxon>
        <taxon>Sphingobacteriia</taxon>
        <taxon>Sphingobacteriales</taxon>
        <taxon>Sphingobacteriaceae</taxon>
        <taxon>Pedobacter</taxon>
    </lineage>
</organism>
<evidence type="ECO:0000256" key="1">
    <source>
        <dbReference type="SAM" id="SignalP"/>
    </source>
</evidence>
<dbReference type="SUPFAM" id="SSF56925">
    <property type="entry name" value="OMPA-like"/>
    <property type="match status" value="1"/>
</dbReference>
<comment type="caution">
    <text evidence="2">The sequence shown here is derived from an EMBL/GenBank/DDBJ whole genome shotgun (WGS) entry which is preliminary data.</text>
</comment>
<dbReference type="InterPro" id="IPR011250">
    <property type="entry name" value="OMP/PagP_B-barrel"/>
</dbReference>
<evidence type="ECO:0000313" key="3">
    <source>
        <dbReference type="Proteomes" id="UP001378956"/>
    </source>
</evidence>
<feature type="signal peptide" evidence="1">
    <location>
        <begin position="1"/>
        <end position="19"/>
    </location>
</feature>
<evidence type="ECO:0000313" key="2">
    <source>
        <dbReference type="EMBL" id="MEJ2905634.1"/>
    </source>
</evidence>
<name>A0ABU8NUL0_9SPHI</name>
<evidence type="ECO:0008006" key="4">
    <source>
        <dbReference type="Google" id="ProtNLM"/>
    </source>
</evidence>
<sequence length="230" mass="26411">MKKPLLLALFLLTNVTAFSQMNGDYNYSIAIRGYSMVEMPKVFNETSSDKFTDAYFNGVMVKFNDNQFSYRLNGTYYNKSKKFFNECETCQEADGKLLDYSFKLGFEKNFNYSRIQPYVGLDLGYRYNRFKGSLQNRNQLRDVSADAVGQEIESTKHGIMVSPVIGFKINPIPQISIFAEGTLDLLYSFEKQKTILQDINNTRTVNNDRTTEFLLNPFSVGIQIHLGSNK</sequence>
<accession>A0ABU8NUL0</accession>
<dbReference type="EMBL" id="JBBEUB010000014">
    <property type="protein sequence ID" value="MEJ2905634.1"/>
    <property type="molecule type" value="Genomic_DNA"/>
</dbReference>